<protein>
    <submittedName>
        <fullName evidence="1">4834_t:CDS:1</fullName>
    </submittedName>
</protein>
<evidence type="ECO:0000313" key="1">
    <source>
        <dbReference type="EMBL" id="CAG8596663.1"/>
    </source>
</evidence>
<evidence type="ECO:0000313" key="2">
    <source>
        <dbReference type="Proteomes" id="UP000789706"/>
    </source>
</evidence>
<dbReference type="AlphaFoldDB" id="A0A9N9CAR1"/>
<gene>
    <name evidence="1" type="ORF">DEBURN_LOCUS9319</name>
</gene>
<dbReference type="InterPro" id="IPR036052">
    <property type="entry name" value="TrpB-like_PALP_sf"/>
</dbReference>
<dbReference type="SUPFAM" id="SSF53686">
    <property type="entry name" value="Tryptophan synthase beta subunit-like PLP-dependent enzymes"/>
    <property type="match status" value="1"/>
</dbReference>
<comment type="caution">
    <text evidence="1">The sequence shown here is derived from an EMBL/GenBank/DDBJ whole genome shotgun (WGS) entry which is preliminary data.</text>
</comment>
<accession>A0A9N9CAR1</accession>
<dbReference type="OrthoDB" id="10259545at2759"/>
<dbReference type="EMBL" id="CAJVPK010001724">
    <property type="protein sequence ID" value="CAG8596663.1"/>
    <property type="molecule type" value="Genomic_DNA"/>
</dbReference>
<organism evidence="1 2">
    <name type="scientific">Diversispora eburnea</name>
    <dbReference type="NCBI Taxonomy" id="1213867"/>
    <lineage>
        <taxon>Eukaryota</taxon>
        <taxon>Fungi</taxon>
        <taxon>Fungi incertae sedis</taxon>
        <taxon>Mucoromycota</taxon>
        <taxon>Glomeromycotina</taxon>
        <taxon>Glomeromycetes</taxon>
        <taxon>Diversisporales</taxon>
        <taxon>Diversisporaceae</taxon>
        <taxon>Diversispora</taxon>
    </lineage>
</organism>
<reference evidence="1" key="1">
    <citation type="submission" date="2021-06" db="EMBL/GenBank/DDBJ databases">
        <authorList>
            <person name="Kallberg Y."/>
            <person name="Tangrot J."/>
            <person name="Rosling A."/>
        </authorList>
    </citation>
    <scope>NUCLEOTIDE SEQUENCE</scope>
    <source>
        <strain evidence="1">AZ414A</strain>
    </source>
</reference>
<dbReference type="Gene3D" id="3.40.50.1100">
    <property type="match status" value="2"/>
</dbReference>
<dbReference type="Proteomes" id="UP000789706">
    <property type="component" value="Unassembled WGS sequence"/>
</dbReference>
<name>A0A9N9CAR1_9GLOM</name>
<sequence length="74" mass="8212">MESIVELIGNTPLMRIKSLSKATGCEILFLNPGGSPKNRIALNIINEAEESIRCSTISSLFIKKMWNNISTFII</sequence>
<proteinExistence type="predicted"/>
<keyword evidence="2" id="KW-1185">Reference proteome</keyword>